<dbReference type="SMART" id="SM00454">
    <property type="entry name" value="SAM"/>
    <property type="match status" value="1"/>
</dbReference>
<sequence length="334" mass="38113">MRTVKLAATGMRSYGQISFDRNAIIRSNLLRWGCDRTVKIAAIGMRSKTGAGFFYCLTFQAASVIGPEGGPNTGGFQKFSNRRKRDDERRRESECLTHSACYLKGDSPVPENTNDAYTNSRYAVRQYDALQQLTRIIYTDKKKEKTQEEQVFKEKAMELVVDVDGLEETFEKQLKLCPEVRELKVLRPTQRQVPRGRVKSMEGQKRKIPCEVVKCTFNGEEQSFTQMASSGAKPKANSLPARFRHKNKALQKPRELKTLSESEVCECLQDFGLGGYVEKFAKERIDGSLFACLDKDSLNELDVANSFHQDLIMRIVEQGYWSPSMETRNMDQDH</sequence>
<accession>A7S3U9</accession>
<dbReference type="HOGENOM" id="CLU_832362_0_0_1"/>
<dbReference type="SUPFAM" id="SSF47769">
    <property type="entry name" value="SAM/Pointed domain"/>
    <property type="match status" value="1"/>
</dbReference>
<dbReference type="Pfam" id="PF00536">
    <property type="entry name" value="SAM_1"/>
    <property type="match status" value="1"/>
</dbReference>
<dbReference type="Proteomes" id="UP000001593">
    <property type="component" value="Unassembled WGS sequence"/>
</dbReference>
<proteinExistence type="predicted"/>
<dbReference type="InterPro" id="IPR001660">
    <property type="entry name" value="SAM"/>
</dbReference>
<dbReference type="CDD" id="cd09487">
    <property type="entry name" value="SAM_superfamily"/>
    <property type="match status" value="1"/>
</dbReference>
<evidence type="ECO:0000259" key="2">
    <source>
        <dbReference type="PROSITE" id="PS50105"/>
    </source>
</evidence>
<evidence type="ECO:0000313" key="4">
    <source>
        <dbReference type="Proteomes" id="UP000001593"/>
    </source>
</evidence>
<feature type="region of interest" description="Disordered" evidence="1">
    <location>
        <begin position="70"/>
        <end position="91"/>
    </location>
</feature>
<protein>
    <recommendedName>
        <fullName evidence="2">SAM domain-containing protein</fullName>
    </recommendedName>
</protein>
<evidence type="ECO:0000313" key="3">
    <source>
        <dbReference type="EMBL" id="EDO41599.1"/>
    </source>
</evidence>
<dbReference type="Gene3D" id="1.10.150.50">
    <property type="entry name" value="Transcription Factor, Ets-1"/>
    <property type="match status" value="1"/>
</dbReference>
<feature type="domain" description="SAM" evidence="2">
    <location>
        <begin position="259"/>
        <end position="317"/>
    </location>
</feature>
<dbReference type="PANTHER" id="PTHR14454">
    <property type="entry name" value="GRB2-ASSOCIATED AND REGULATOR OF MAPK PROTEIN FAMILY MEMBER"/>
    <property type="match status" value="1"/>
</dbReference>
<reference evidence="3 4" key="1">
    <citation type="journal article" date="2007" name="Science">
        <title>Sea anemone genome reveals ancestral eumetazoan gene repertoire and genomic organization.</title>
        <authorList>
            <person name="Putnam N.H."/>
            <person name="Srivastava M."/>
            <person name="Hellsten U."/>
            <person name="Dirks B."/>
            <person name="Chapman J."/>
            <person name="Salamov A."/>
            <person name="Terry A."/>
            <person name="Shapiro H."/>
            <person name="Lindquist E."/>
            <person name="Kapitonov V.V."/>
            <person name="Jurka J."/>
            <person name="Genikhovich G."/>
            <person name="Grigoriev I.V."/>
            <person name="Lucas S.M."/>
            <person name="Steele R.E."/>
            <person name="Finnerty J.R."/>
            <person name="Technau U."/>
            <person name="Martindale M.Q."/>
            <person name="Rokhsar D.S."/>
        </authorList>
    </citation>
    <scope>NUCLEOTIDE SEQUENCE [LARGE SCALE GENOMIC DNA]</scope>
    <source>
        <strain evidence="4">CH2 X CH6</strain>
    </source>
</reference>
<dbReference type="PROSITE" id="PS50105">
    <property type="entry name" value="SAM_DOMAIN"/>
    <property type="match status" value="1"/>
</dbReference>
<dbReference type="InParanoid" id="A7S3U9"/>
<keyword evidence="4" id="KW-1185">Reference proteome</keyword>
<dbReference type="InterPro" id="IPR052281">
    <property type="entry name" value="GAREM"/>
</dbReference>
<dbReference type="EMBL" id="DS469575">
    <property type="protein sequence ID" value="EDO41599.1"/>
    <property type="molecule type" value="Genomic_DNA"/>
</dbReference>
<organism evidence="3 4">
    <name type="scientific">Nematostella vectensis</name>
    <name type="common">Starlet sea anemone</name>
    <dbReference type="NCBI Taxonomy" id="45351"/>
    <lineage>
        <taxon>Eukaryota</taxon>
        <taxon>Metazoa</taxon>
        <taxon>Cnidaria</taxon>
        <taxon>Anthozoa</taxon>
        <taxon>Hexacorallia</taxon>
        <taxon>Actiniaria</taxon>
        <taxon>Edwardsiidae</taxon>
        <taxon>Nematostella</taxon>
    </lineage>
</organism>
<evidence type="ECO:0000256" key="1">
    <source>
        <dbReference type="SAM" id="MobiDB-lite"/>
    </source>
</evidence>
<dbReference type="AlphaFoldDB" id="A7S3U9"/>
<name>A7S3U9_NEMVE</name>
<dbReference type="InterPro" id="IPR013761">
    <property type="entry name" value="SAM/pointed_sf"/>
</dbReference>
<dbReference type="PANTHER" id="PTHR14454:SF11">
    <property type="entry name" value="SERRANO, ISOFORM F"/>
    <property type="match status" value="1"/>
</dbReference>
<gene>
    <name evidence="3" type="ORF">NEMVEDRAFT_v1g242661</name>
</gene>